<evidence type="ECO:0000256" key="7">
    <source>
        <dbReference type="ARBA" id="ARBA00023002"/>
    </source>
</evidence>
<evidence type="ECO:0000256" key="6">
    <source>
        <dbReference type="ARBA" id="ARBA00022989"/>
    </source>
</evidence>
<comment type="subcellular location">
    <subcellularLocation>
        <location evidence="1">Membrane</location>
        <topology evidence="1">Multi-pass membrane protein</topology>
    </subcellularLocation>
</comment>
<feature type="compositionally biased region" description="Basic and acidic residues" evidence="12">
    <location>
        <begin position="13"/>
        <end position="26"/>
    </location>
</feature>
<dbReference type="GO" id="GO:0006636">
    <property type="term" value="P:unsaturated fatty acid biosynthetic process"/>
    <property type="evidence" value="ECO:0007669"/>
    <property type="project" value="InterPro"/>
</dbReference>
<keyword evidence="8" id="KW-0408">Iron</keyword>
<dbReference type="Pfam" id="PF00173">
    <property type="entry name" value="Cyt-b5"/>
    <property type="match status" value="1"/>
</dbReference>
<feature type="region of interest" description="Disordered" evidence="12">
    <location>
        <begin position="1"/>
        <end position="26"/>
    </location>
</feature>
<organism evidence="15 16">
    <name type="scientific">Acrasis kona</name>
    <dbReference type="NCBI Taxonomy" id="1008807"/>
    <lineage>
        <taxon>Eukaryota</taxon>
        <taxon>Discoba</taxon>
        <taxon>Heterolobosea</taxon>
        <taxon>Tetramitia</taxon>
        <taxon>Eutetramitia</taxon>
        <taxon>Acrasidae</taxon>
        <taxon>Acrasis</taxon>
    </lineage>
</organism>
<dbReference type="EMBL" id="JAOPGA020001523">
    <property type="protein sequence ID" value="KAL0489166.1"/>
    <property type="molecule type" value="Genomic_DNA"/>
</dbReference>
<keyword evidence="4 13" id="KW-0812">Transmembrane</keyword>
<dbReference type="PROSITE" id="PS50255">
    <property type="entry name" value="CYTOCHROME_B5_2"/>
    <property type="match status" value="1"/>
</dbReference>
<evidence type="ECO:0000256" key="9">
    <source>
        <dbReference type="ARBA" id="ARBA00023098"/>
    </source>
</evidence>
<dbReference type="PANTHER" id="PTHR11351">
    <property type="entry name" value="ACYL-COA DESATURASE"/>
    <property type="match status" value="1"/>
</dbReference>
<keyword evidence="11" id="KW-0275">Fatty acid biosynthesis</keyword>
<dbReference type="GO" id="GO:0004768">
    <property type="term" value="F:stearoyl-CoA 9-desaturase activity"/>
    <property type="evidence" value="ECO:0007669"/>
    <property type="project" value="InterPro"/>
</dbReference>
<proteinExistence type="inferred from homology"/>
<dbReference type="Pfam" id="PF00487">
    <property type="entry name" value="FA_desaturase"/>
    <property type="match status" value="1"/>
</dbReference>
<evidence type="ECO:0000256" key="8">
    <source>
        <dbReference type="ARBA" id="ARBA00023004"/>
    </source>
</evidence>
<evidence type="ECO:0000256" key="10">
    <source>
        <dbReference type="ARBA" id="ARBA00023136"/>
    </source>
</evidence>
<name>A0AAW2ZJ34_9EUKA</name>
<evidence type="ECO:0000256" key="2">
    <source>
        <dbReference type="ARBA" id="ARBA00009295"/>
    </source>
</evidence>
<evidence type="ECO:0000313" key="15">
    <source>
        <dbReference type="EMBL" id="KAL0489166.1"/>
    </source>
</evidence>
<keyword evidence="9" id="KW-0443">Lipid metabolism</keyword>
<evidence type="ECO:0000256" key="3">
    <source>
        <dbReference type="ARBA" id="ARBA00022516"/>
    </source>
</evidence>
<dbReference type="GO" id="GO:0005506">
    <property type="term" value="F:iron ion binding"/>
    <property type="evidence" value="ECO:0007669"/>
    <property type="project" value="TreeGrafter"/>
</dbReference>
<keyword evidence="6 13" id="KW-1133">Transmembrane helix</keyword>
<keyword evidence="10 13" id="KW-0472">Membrane</keyword>
<keyword evidence="16" id="KW-1185">Reference proteome</keyword>
<dbReference type="Proteomes" id="UP001431209">
    <property type="component" value="Unassembled WGS sequence"/>
</dbReference>
<evidence type="ECO:0000256" key="11">
    <source>
        <dbReference type="ARBA" id="ARBA00023160"/>
    </source>
</evidence>
<comment type="caution">
    <text evidence="15">The sequence shown here is derived from an EMBL/GenBank/DDBJ whole genome shotgun (WGS) entry which is preliminary data.</text>
</comment>
<evidence type="ECO:0000256" key="4">
    <source>
        <dbReference type="ARBA" id="ARBA00022692"/>
    </source>
</evidence>
<dbReference type="CDD" id="cd03505">
    <property type="entry name" value="Delta9-FADS-like"/>
    <property type="match status" value="1"/>
</dbReference>
<evidence type="ECO:0000256" key="13">
    <source>
        <dbReference type="SAM" id="Phobius"/>
    </source>
</evidence>
<evidence type="ECO:0000256" key="1">
    <source>
        <dbReference type="ARBA" id="ARBA00004141"/>
    </source>
</evidence>
<comment type="similarity">
    <text evidence="2">Belongs to the fatty acid desaturase type 1 family.</text>
</comment>
<feature type="transmembrane region" description="Helical" evidence="13">
    <location>
        <begin position="93"/>
        <end position="111"/>
    </location>
</feature>
<dbReference type="SUPFAM" id="SSF55856">
    <property type="entry name" value="Cytochrome b5-like heme/steroid binding domain"/>
    <property type="match status" value="1"/>
</dbReference>
<feature type="transmembrane region" description="Helical" evidence="13">
    <location>
        <begin position="202"/>
        <end position="221"/>
    </location>
</feature>
<gene>
    <name evidence="15" type="ORF">AKO1_013702</name>
</gene>
<feature type="transmembrane region" description="Helical" evidence="13">
    <location>
        <begin position="61"/>
        <end position="81"/>
    </location>
</feature>
<feature type="transmembrane region" description="Helical" evidence="13">
    <location>
        <begin position="175"/>
        <end position="196"/>
    </location>
</feature>
<feature type="domain" description="Cytochrome b5 heme-binding" evidence="14">
    <location>
        <begin position="344"/>
        <end position="403"/>
    </location>
</feature>
<protein>
    <submittedName>
        <fullName evidence="15">Stearoyl-CoA desaturase</fullName>
    </submittedName>
</protein>
<dbReference type="InterPro" id="IPR015876">
    <property type="entry name" value="Acyl-CoA_DS"/>
</dbReference>
<keyword evidence="3" id="KW-0444">Lipid biosynthesis</keyword>
<evidence type="ECO:0000256" key="5">
    <source>
        <dbReference type="ARBA" id="ARBA00022832"/>
    </source>
</evidence>
<dbReference type="InterPro" id="IPR036400">
    <property type="entry name" value="Cyt_B5-like_heme/steroid_sf"/>
</dbReference>
<evidence type="ECO:0000259" key="14">
    <source>
        <dbReference type="PROSITE" id="PS50255"/>
    </source>
</evidence>
<feature type="compositionally biased region" description="Polar residues" evidence="12">
    <location>
        <begin position="1"/>
        <end position="10"/>
    </location>
</feature>
<evidence type="ECO:0000256" key="12">
    <source>
        <dbReference type="SAM" id="MobiDB-lite"/>
    </source>
</evidence>
<dbReference type="AlphaFoldDB" id="A0AAW2ZJ34"/>
<evidence type="ECO:0000313" key="16">
    <source>
        <dbReference type="Proteomes" id="UP001431209"/>
    </source>
</evidence>
<accession>A0AAW2ZJ34</accession>
<dbReference type="Gene3D" id="3.10.120.10">
    <property type="entry name" value="Cytochrome b5-like heme/steroid binding domain"/>
    <property type="match status" value="1"/>
</dbReference>
<feature type="transmembrane region" description="Helical" evidence="13">
    <location>
        <begin position="32"/>
        <end position="55"/>
    </location>
</feature>
<dbReference type="PIRSF" id="PIRSF000345">
    <property type="entry name" value="OLE1"/>
    <property type="match status" value="1"/>
</dbReference>
<keyword evidence="5" id="KW-0276">Fatty acid metabolism</keyword>
<reference evidence="15 16" key="1">
    <citation type="submission" date="2024-03" db="EMBL/GenBank/DDBJ databases">
        <title>The Acrasis kona genome and developmental transcriptomes reveal deep origins of eukaryotic multicellular pathways.</title>
        <authorList>
            <person name="Sheikh S."/>
            <person name="Fu C.-J."/>
            <person name="Brown M.W."/>
            <person name="Baldauf S.L."/>
        </authorList>
    </citation>
    <scope>NUCLEOTIDE SEQUENCE [LARGE SCALE GENOMIC DNA]</scope>
    <source>
        <strain evidence="15 16">ATCC MYA-3509</strain>
    </source>
</reference>
<dbReference type="InterPro" id="IPR009160">
    <property type="entry name" value="Acyl-CoA_deSatase_haem/ster-bd"/>
</dbReference>
<dbReference type="InterPro" id="IPR001199">
    <property type="entry name" value="Cyt_B5-like_heme/steroid-bd"/>
</dbReference>
<dbReference type="PRINTS" id="PR00075">
    <property type="entry name" value="FACDDSATRASE"/>
</dbReference>
<sequence>MPPQSETVQFVDNKNKTESTTKSTKDTDKPEIWWANAILFISYHLIAVVGAYYYWPNNWRVWMLFYINWQLGTLGITLGYHRLWSHKSYTARMPLRIVLAIMGTMGFQGSIKWWVLRHRLHHRYTDTDSDPYSAHRGLFFSHVGWIFLKSHYPKMENVDQSDLNADPVVRFQHKYFIPMALTYVLLLQPLIGYLWFGDAVSGFIWGGIIGRVAVWHCTFFVNSLAHYLGDQHYTLEVTARGNLILALLTNGEGWHNYHHSFPFDYRNGIRLTDWDPTKWIIYALHTFTNQVPSIRRIPDKDIEKASKRVISHKSGLPVVQVDGEILPVVPKSEVKKIYKDTKCVVIEGYVVNVDKFAEEHPGGEGIFRAYYGGGDCTAGYLKLNRHSEYARSLVEGYRVAKVAAE</sequence>
<keyword evidence="7" id="KW-0560">Oxidoreductase</keyword>
<dbReference type="SMART" id="SM01117">
    <property type="entry name" value="Cyt-b5"/>
    <property type="match status" value="1"/>
</dbReference>
<dbReference type="InterPro" id="IPR005804">
    <property type="entry name" value="FA_desaturase_dom"/>
</dbReference>
<dbReference type="GO" id="GO:0005789">
    <property type="term" value="C:endoplasmic reticulum membrane"/>
    <property type="evidence" value="ECO:0007669"/>
    <property type="project" value="TreeGrafter"/>
</dbReference>
<dbReference type="PANTHER" id="PTHR11351:SF31">
    <property type="entry name" value="DESATURASE 1, ISOFORM A-RELATED"/>
    <property type="match status" value="1"/>
</dbReference>